<organism evidence="5 6">
    <name type="scientific">Enterocloster lavalensis</name>
    <dbReference type="NCBI Taxonomy" id="460384"/>
    <lineage>
        <taxon>Bacteria</taxon>
        <taxon>Bacillati</taxon>
        <taxon>Bacillota</taxon>
        <taxon>Clostridia</taxon>
        <taxon>Lachnospirales</taxon>
        <taxon>Lachnospiraceae</taxon>
        <taxon>Enterocloster</taxon>
    </lineage>
</organism>
<accession>A0A1I0KGI6</accession>
<evidence type="ECO:0000313" key="5">
    <source>
        <dbReference type="EMBL" id="SEU23482.1"/>
    </source>
</evidence>
<dbReference type="InterPro" id="IPR001360">
    <property type="entry name" value="Glyco_hydro_1"/>
</dbReference>
<protein>
    <submittedName>
        <fullName evidence="5">6-phospho-beta-glucosidase</fullName>
    </submittedName>
</protein>
<keyword evidence="2" id="KW-0378">Hydrolase</keyword>
<dbReference type="Gene3D" id="3.20.20.80">
    <property type="entry name" value="Glycosidases"/>
    <property type="match status" value="1"/>
</dbReference>
<dbReference type="GO" id="GO:0008422">
    <property type="term" value="F:beta-glucosidase activity"/>
    <property type="evidence" value="ECO:0007669"/>
    <property type="project" value="TreeGrafter"/>
</dbReference>
<reference evidence="6" key="1">
    <citation type="submission" date="2016-10" db="EMBL/GenBank/DDBJ databases">
        <authorList>
            <person name="Varghese N."/>
            <person name="Submissions S."/>
        </authorList>
    </citation>
    <scope>NUCLEOTIDE SEQUENCE [LARGE SCALE GENOMIC DNA]</scope>
    <source>
        <strain evidence="6">NLAE-zl-G277</strain>
    </source>
</reference>
<dbReference type="STRING" id="460384.SAMN05216313_1861"/>
<dbReference type="AlphaFoldDB" id="A0A1I0KGI6"/>
<dbReference type="EMBL" id="FOIM01000086">
    <property type="protein sequence ID" value="SEU23482.1"/>
    <property type="molecule type" value="Genomic_DNA"/>
</dbReference>
<dbReference type="PROSITE" id="PS00653">
    <property type="entry name" value="GLYCOSYL_HYDROL_F1_2"/>
    <property type="match status" value="1"/>
</dbReference>
<name>A0A1I0KGI6_9FIRM</name>
<dbReference type="PRINTS" id="PR00131">
    <property type="entry name" value="GLHYDRLASE1"/>
</dbReference>
<dbReference type="PANTHER" id="PTHR10353">
    <property type="entry name" value="GLYCOSYL HYDROLASE"/>
    <property type="match status" value="1"/>
</dbReference>
<evidence type="ECO:0000313" key="6">
    <source>
        <dbReference type="Proteomes" id="UP000198508"/>
    </source>
</evidence>
<dbReference type="InterPro" id="IPR017853">
    <property type="entry name" value="GH"/>
</dbReference>
<dbReference type="GO" id="GO:0005829">
    <property type="term" value="C:cytosol"/>
    <property type="evidence" value="ECO:0007669"/>
    <property type="project" value="TreeGrafter"/>
</dbReference>
<comment type="similarity">
    <text evidence="1 4">Belongs to the glycosyl hydrolase 1 family.</text>
</comment>
<gene>
    <name evidence="5" type="ORF">SAMN05216313_1861</name>
</gene>
<keyword evidence="3" id="KW-0326">Glycosidase</keyword>
<dbReference type="Proteomes" id="UP000198508">
    <property type="component" value="Unassembled WGS sequence"/>
</dbReference>
<dbReference type="FunFam" id="3.20.20.80:FF:000004">
    <property type="entry name" value="Beta-glucosidase 6-phospho-beta-glucosidase"/>
    <property type="match status" value="1"/>
</dbReference>
<sequence>MNQEFPENFLWGCATSAFQVEGAYNEDGKGLSLADVRSMSVDPTEEPTKALANVGDEIADSKIASDHYHSWEEDVELMKELGLKSYRFSIAWTRIYPNGDDEQINEKGLAFYDKLIDRLNKYGIEPVVTIYHFDFPCGIQKKYGGWRNKQSIEDFNRYACTLFEHFKGRVRYWLVNNEQNAMIRRDSYLGIEEKDILKRERLRHLCNHNMYVACAKAIASCHQIDPEAKIAPVMAYSPTYPKDSKPENILAAKKSEDLYRNYMIDVHCRGEYPAYYLRWLRDNGWDFPISDEEHEILKAGKPDFYAFNYYRSSCAEYCPEDVSPELVERYRVDAKRRMLPGICRHIDNPNIEPFPMNQWRLDPIGLRVAFRNIYERCHLPLMLCENGLGVPDILTNDFKIHDDYRIDYLKSHIIAMKEAVKDGIPVIGYHVWTFMDVISTSEGFKKRYGLVYVNRDEKGGDLNRYKKDSFNWYREVIKENGRNL</sequence>
<dbReference type="GO" id="GO:0016052">
    <property type="term" value="P:carbohydrate catabolic process"/>
    <property type="evidence" value="ECO:0007669"/>
    <property type="project" value="TreeGrafter"/>
</dbReference>
<dbReference type="SUPFAM" id="SSF51445">
    <property type="entry name" value="(Trans)glycosidases"/>
    <property type="match status" value="1"/>
</dbReference>
<proteinExistence type="inferred from homology"/>
<evidence type="ECO:0000256" key="3">
    <source>
        <dbReference type="ARBA" id="ARBA00023295"/>
    </source>
</evidence>
<dbReference type="InterPro" id="IPR033132">
    <property type="entry name" value="GH_1_N_CS"/>
</dbReference>
<keyword evidence="6" id="KW-1185">Reference proteome</keyword>
<evidence type="ECO:0000256" key="2">
    <source>
        <dbReference type="ARBA" id="ARBA00022801"/>
    </source>
</evidence>
<dbReference type="Pfam" id="PF00232">
    <property type="entry name" value="Glyco_hydro_1"/>
    <property type="match status" value="1"/>
</dbReference>
<dbReference type="RefSeq" id="WP_092372095.1">
    <property type="nucleotide sequence ID" value="NZ_FOIM01000086.1"/>
</dbReference>
<evidence type="ECO:0000256" key="4">
    <source>
        <dbReference type="RuleBase" id="RU003690"/>
    </source>
</evidence>
<dbReference type="PANTHER" id="PTHR10353:SF136">
    <property type="entry name" value="ARYL-PHOSPHO-BETA-D-GLUCOSIDASE BGLC"/>
    <property type="match status" value="1"/>
</dbReference>
<evidence type="ECO:0000256" key="1">
    <source>
        <dbReference type="ARBA" id="ARBA00010838"/>
    </source>
</evidence>